<dbReference type="SUPFAM" id="SSF88713">
    <property type="entry name" value="Glycoside hydrolase/deacetylase"/>
    <property type="match status" value="1"/>
</dbReference>
<accession>A0ABT1WEE1</accession>
<proteinExistence type="predicted"/>
<reference evidence="1 2" key="1">
    <citation type="submission" date="2022-07" db="EMBL/GenBank/DDBJ databases">
        <authorList>
            <person name="Xamxidin M."/>
            <person name="Wu M."/>
        </authorList>
    </citation>
    <scope>NUCLEOTIDE SEQUENCE [LARGE SCALE GENOMIC DNA]</scope>
    <source>
        <strain evidence="1 2">NBRC 111650</strain>
    </source>
</reference>
<dbReference type="Gene3D" id="3.20.20.370">
    <property type="entry name" value="Glycoside hydrolase/deacetylase"/>
    <property type="match status" value="1"/>
</dbReference>
<gene>
    <name evidence="1" type="ORF">NQT62_05465</name>
</gene>
<dbReference type="Proteomes" id="UP001204142">
    <property type="component" value="Unassembled WGS sequence"/>
</dbReference>
<dbReference type="InterPro" id="IPR011330">
    <property type="entry name" value="Glyco_hydro/deAcase_b/a-brl"/>
</dbReference>
<dbReference type="PANTHER" id="PTHR30292">
    <property type="entry name" value="UNCHARACTERIZED PROTEIN YBGL-RELATED"/>
    <property type="match status" value="1"/>
</dbReference>
<sequence length="247" mass="27046">MNTFKSMFINADLGEGCGTDDKLFALVDWANIACGGHTGDAQSMRLACEQALHHGVQVGAHPSYPDREGFGRRKPDMSVGDLLGELCRQVEAFENIASQFGVNPAHIKPHGQLYNDAAVNPDVAELLVRLMQQFPGRRLLALAGSPQVDWSRSAGIDVVEEAFPDRTYTREGRLVPRQFAHALVRDIDQLTRQTLAMANQTTFQSELGEPVVVIAQTLCVHGDSTHAVENAQRVRAVLDHIARGQPI</sequence>
<dbReference type="Pfam" id="PF03746">
    <property type="entry name" value="LamB_YcsF"/>
    <property type="match status" value="1"/>
</dbReference>
<organism evidence="1 2">
    <name type="scientific">Limnobacter humi</name>
    <dbReference type="NCBI Taxonomy" id="1778671"/>
    <lineage>
        <taxon>Bacteria</taxon>
        <taxon>Pseudomonadati</taxon>
        <taxon>Pseudomonadota</taxon>
        <taxon>Betaproteobacteria</taxon>
        <taxon>Burkholderiales</taxon>
        <taxon>Burkholderiaceae</taxon>
        <taxon>Limnobacter</taxon>
    </lineage>
</organism>
<name>A0ABT1WEE1_9BURK</name>
<keyword evidence="2" id="KW-1185">Reference proteome</keyword>
<dbReference type="InterPro" id="IPR005501">
    <property type="entry name" value="LamB/YcsF/PxpA-like"/>
</dbReference>
<dbReference type="PANTHER" id="PTHR30292:SF0">
    <property type="entry name" value="5-OXOPROLINASE SUBUNIT A"/>
    <property type="match status" value="1"/>
</dbReference>
<evidence type="ECO:0000313" key="2">
    <source>
        <dbReference type="Proteomes" id="UP001204142"/>
    </source>
</evidence>
<evidence type="ECO:0000313" key="1">
    <source>
        <dbReference type="EMBL" id="MCQ8895886.1"/>
    </source>
</evidence>
<protein>
    <submittedName>
        <fullName evidence="1">LamB/YcsF family protein</fullName>
    </submittedName>
</protein>
<dbReference type="EMBL" id="JANIGO010000002">
    <property type="protein sequence ID" value="MCQ8895886.1"/>
    <property type="molecule type" value="Genomic_DNA"/>
</dbReference>
<dbReference type="RefSeq" id="WP_256763651.1">
    <property type="nucleotide sequence ID" value="NZ_JANIGO010000002.1"/>
</dbReference>
<dbReference type="CDD" id="cd10801">
    <property type="entry name" value="LamB_YcsF_like_1"/>
    <property type="match status" value="1"/>
</dbReference>
<comment type="caution">
    <text evidence="1">The sequence shown here is derived from an EMBL/GenBank/DDBJ whole genome shotgun (WGS) entry which is preliminary data.</text>
</comment>